<dbReference type="Pfam" id="PF13525">
    <property type="entry name" value="YfiO"/>
    <property type="match status" value="1"/>
</dbReference>
<dbReference type="STRING" id="1121416.SAMN02745220_01354"/>
<proteinExistence type="inferred from homology"/>
<feature type="domain" description="Outer membrane lipoprotein BamD-like" evidence="4">
    <location>
        <begin position="51"/>
        <end position="225"/>
    </location>
</feature>
<evidence type="ECO:0000256" key="1">
    <source>
        <dbReference type="ARBA" id="ARBA00022729"/>
    </source>
</evidence>
<gene>
    <name evidence="5" type="ORF">SAMN02745220_01354</name>
</gene>
<organism evidence="5 6">
    <name type="scientific">Desulfopila aestuarii DSM 18488</name>
    <dbReference type="NCBI Taxonomy" id="1121416"/>
    <lineage>
        <taxon>Bacteria</taxon>
        <taxon>Pseudomonadati</taxon>
        <taxon>Thermodesulfobacteriota</taxon>
        <taxon>Desulfobulbia</taxon>
        <taxon>Desulfobulbales</taxon>
        <taxon>Desulfocapsaceae</taxon>
        <taxon>Desulfopila</taxon>
    </lineage>
</organism>
<dbReference type="PROSITE" id="PS51257">
    <property type="entry name" value="PROKAR_LIPOPROTEIN"/>
    <property type="match status" value="1"/>
</dbReference>
<dbReference type="SUPFAM" id="SSF48452">
    <property type="entry name" value="TPR-like"/>
    <property type="match status" value="1"/>
</dbReference>
<evidence type="ECO:0000256" key="3">
    <source>
        <dbReference type="ARBA" id="ARBA00023237"/>
    </source>
</evidence>
<dbReference type="EMBL" id="FRFE01000005">
    <property type="protein sequence ID" value="SHO46198.1"/>
    <property type="molecule type" value="Genomic_DNA"/>
</dbReference>
<dbReference type="InterPro" id="IPR017689">
    <property type="entry name" value="BamD"/>
</dbReference>
<dbReference type="AlphaFoldDB" id="A0A1M7Y2Q5"/>
<evidence type="ECO:0000259" key="4">
    <source>
        <dbReference type="Pfam" id="PF13525"/>
    </source>
</evidence>
<dbReference type="Gene3D" id="1.25.40.10">
    <property type="entry name" value="Tetratricopeptide repeat domain"/>
    <property type="match status" value="1"/>
</dbReference>
<keyword evidence="2" id="KW-0472">Membrane</keyword>
<reference evidence="5 6" key="1">
    <citation type="submission" date="2016-12" db="EMBL/GenBank/DDBJ databases">
        <authorList>
            <person name="Song W.-J."/>
            <person name="Kurnit D.M."/>
        </authorList>
    </citation>
    <scope>NUCLEOTIDE SEQUENCE [LARGE SCALE GENOMIC DNA]</scope>
    <source>
        <strain evidence="5 6">DSM 18488</strain>
    </source>
</reference>
<dbReference type="RefSeq" id="WP_073612697.1">
    <property type="nucleotide sequence ID" value="NZ_FRFE01000005.1"/>
</dbReference>
<dbReference type="NCBIfam" id="TIGR03302">
    <property type="entry name" value="OM_YfiO"/>
    <property type="match status" value="1"/>
</dbReference>
<keyword evidence="1" id="KW-0732">Signal</keyword>
<dbReference type="Proteomes" id="UP000184603">
    <property type="component" value="Unassembled WGS sequence"/>
</dbReference>
<protein>
    <submittedName>
        <fullName evidence="5">Beta-barrel assembly machine subunit BamD</fullName>
    </submittedName>
</protein>
<sequence length="257" mass="29492">MNCKTHTLRQHLSFPLTGILLAGLLVLGGCNNLPAFLDFRTGADIDVEAPARTLAAQGMDDYNVGKYFSALEYFDEILDRYPFSAEATLAELKAADCNYFMERYVEAFTLYKQFEERHPTNEAIPYVMYQKAMTHYKRMDRVDRDTTGAIEAIKLFDQLQRAYPDSPYATEAVVRMKEANEFLADHEYAVVQFYVRTEKYSQAEKRLNYILAMYPETKIVPQAKVLLAQLQEGNPPDAGIKEWLPSLPKIGWPELEE</sequence>
<evidence type="ECO:0000313" key="5">
    <source>
        <dbReference type="EMBL" id="SHO46198.1"/>
    </source>
</evidence>
<dbReference type="HAMAP" id="MF_00922">
    <property type="entry name" value="OM_assembly_BamD"/>
    <property type="match status" value="1"/>
</dbReference>
<accession>A0A1M7Y2Q5</accession>
<name>A0A1M7Y2Q5_9BACT</name>
<keyword evidence="6" id="KW-1185">Reference proteome</keyword>
<dbReference type="InterPro" id="IPR039565">
    <property type="entry name" value="BamD-like"/>
</dbReference>
<dbReference type="OrthoDB" id="9781894at2"/>
<keyword evidence="3" id="KW-0998">Cell outer membrane</keyword>
<dbReference type="InterPro" id="IPR011990">
    <property type="entry name" value="TPR-like_helical_dom_sf"/>
</dbReference>
<evidence type="ECO:0000256" key="2">
    <source>
        <dbReference type="ARBA" id="ARBA00023136"/>
    </source>
</evidence>
<evidence type="ECO:0000313" key="6">
    <source>
        <dbReference type="Proteomes" id="UP000184603"/>
    </source>
</evidence>